<accession>A0A146JZC7</accession>
<proteinExistence type="predicted"/>
<gene>
    <name evidence="3" type="ORF">TPC1_30453</name>
</gene>
<protein>
    <submittedName>
        <fullName evidence="3">Uncharacterized protein</fullName>
    </submittedName>
</protein>
<dbReference type="AlphaFoldDB" id="A0A146JZC7"/>
<dbReference type="EMBL" id="GDID01006554">
    <property type="protein sequence ID" value="JAP90052.1"/>
    <property type="molecule type" value="Transcribed_RNA"/>
</dbReference>
<organism evidence="3">
    <name type="scientific">Trepomonas sp. PC1</name>
    <dbReference type="NCBI Taxonomy" id="1076344"/>
    <lineage>
        <taxon>Eukaryota</taxon>
        <taxon>Metamonada</taxon>
        <taxon>Diplomonadida</taxon>
        <taxon>Hexamitidae</taxon>
        <taxon>Hexamitinae</taxon>
        <taxon>Trepomonas</taxon>
    </lineage>
</organism>
<keyword evidence="1" id="KW-0175">Coiled coil</keyword>
<sequence>DNYRFVMNAQIFAVDIGTIAPLVYWSDTTSYERQNLLSQSIFNDNIGEVTKKKQLRYGYSEKLSQYACLVPICLKPQLQPFLQLHQYKQIDELQLHEIQTSISSFQSDEVPNFHHLMLSYLDQDLAIGIAIQTRGGFCEQIYDMVDSMAQQLVSDFKSLSQEEIIQQLTQQLNQLENQLEFIERPSFDQSKPFQAEKHTKKLYKECEKWLLEKTTFYQLSQQYHITSPTSTHSSNTSKSGEFSLKNISPKLPKSSLLQTVITDTLEDQPYVEYRKDLNQLKTQLFTKSYQQQLQQKLKKNFQHILQQISFQRRQKYFIIGPFQLAKQFCDQLVIILNQKPESVVCKYTLTDADLPDLQLSYNCLANPLTKIACQNSFSTLENITYSFSGKLFQQQKPINRFQIVNGTLNSINFMDLFLADEPLLIDLHSQQVLKFAFNQKNFEEQKQNLRMLRQCGYTEQIKNFCQVYGQRIENNSIKVGFDGDLLFQVQKSNLVCVVIQYLQQFMADQSEVVSVDVREEKIKFNQNGKNQTLLISRVPQKIRTEMDVGDYEKFCQNFKKQFFCNMVADLIEKPLQAIQKAKIDEILFEQVDLYAIE</sequence>
<feature type="coiled-coil region" evidence="1">
    <location>
        <begin position="158"/>
        <end position="185"/>
    </location>
</feature>
<feature type="region of interest" description="Disordered" evidence="2">
    <location>
        <begin position="226"/>
        <end position="245"/>
    </location>
</feature>
<evidence type="ECO:0000256" key="2">
    <source>
        <dbReference type="SAM" id="MobiDB-lite"/>
    </source>
</evidence>
<evidence type="ECO:0000313" key="3">
    <source>
        <dbReference type="EMBL" id="JAP90052.1"/>
    </source>
</evidence>
<feature type="non-terminal residue" evidence="3">
    <location>
        <position position="1"/>
    </location>
</feature>
<name>A0A146JZC7_9EUKA</name>
<evidence type="ECO:0000256" key="1">
    <source>
        <dbReference type="SAM" id="Coils"/>
    </source>
</evidence>
<feature type="compositionally biased region" description="Low complexity" evidence="2">
    <location>
        <begin position="226"/>
        <end position="239"/>
    </location>
</feature>
<reference evidence="3" key="1">
    <citation type="submission" date="2015-07" db="EMBL/GenBank/DDBJ databases">
        <title>Adaptation to a free-living lifestyle via gene acquisitions in the diplomonad Trepomonas sp. PC1.</title>
        <authorList>
            <person name="Xu F."/>
            <person name="Jerlstrom-Hultqvist J."/>
            <person name="Kolisko M."/>
            <person name="Simpson A.G.B."/>
            <person name="Roger A.J."/>
            <person name="Svard S.G."/>
            <person name="Andersson J.O."/>
        </authorList>
    </citation>
    <scope>NUCLEOTIDE SEQUENCE</scope>
    <source>
        <strain evidence="3">PC1</strain>
    </source>
</reference>